<evidence type="ECO:0000313" key="1">
    <source>
        <dbReference type="EMBL" id="KOB65517.1"/>
    </source>
</evidence>
<dbReference type="Proteomes" id="UP000037510">
    <property type="component" value="Unassembled WGS sequence"/>
</dbReference>
<feature type="non-terminal residue" evidence="1">
    <location>
        <position position="1"/>
    </location>
</feature>
<organism evidence="1 2">
    <name type="scientific">Operophtera brumata</name>
    <name type="common">Winter moth</name>
    <name type="synonym">Phalaena brumata</name>
    <dbReference type="NCBI Taxonomy" id="104452"/>
    <lineage>
        <taxon>Eukaryota</taxon>
        <taxon>Metazoa</taxon>
        <taxon>Ecdysozoa</taxon>
        <taxon>Arthropoda</taxon>
        <taxon>Hexapoda</taxon>
        <taxon>Insecta</taxon>
        <taxon>Pterygota</taxon>
        <taxon>Neoptera</taxon>
        <taxon>Endopterygota</taxon>
        <taxon>Lepidoptera</taxon>
        <taxon>Glossata</taxon>
        <taxon>Ditrysia</taxon>
        <taxon>Geometroidea</taxon>
        <taxon>Geometridae</taxon>
        <taxon>Larentiinae</taxon>
        <taxon>Operophtera</taxon>
    </lineage>
</organism>
<protein>
    <submittedName>
        <fullName evidence="1">Uncharacterized protein</fullName>
    </submittedName>
</protein>
<gene>
    <name evidence="1" type="ORF">OBRU01_20457</name>
</gene>
<reference evidence="1 2" key="1">
    <citation type="journal article" date="2015" name="Genome Biol. Evol.">
        <title>The genome of winter moth (Operophtera brumata) provides a genomic perspective on sexual dimorphism and phenology.</title>
        <authorList>
            <person name="Derks M.F."/>
            <person name="Smit S."/>
            <person name="Salis L."/>
            <person name="Schijlen E."/>
            <person name="Bossers A."/>
            <person name="Mateman C."/>
            <person name="Pijl A.S."/>
            <person name="de Ridder D."/>
            <person name="Groenen M.A."/>
            <person name="Visser M.E."/>
            <person name="Megens H.J."/>
        </authorList>
    </citation>
    <scope>NUCLEOTIDE SEQUENCE [LARGE SCALE GENOMIC DNA]</scope>
    <source>
        <strain evidence="1">WM2013NL</strain>
        <tissue evidence="1">Head and thorax</tissue>
    </source>
</reference>
<sequence length="21" mass="2479">MICLTVSMELRRIIKKEITSN</sequence>
<dbReference type="AlphaFoldDB" id="A0A0L7KQE2"/>
<keyword evidence="2" id="KW-1185">Reference proteome</keyword>
<proteinExistence type="predicted"/>
<evidence type="ECO:0000313" key="2">
    <source>
        <dbReference type="Proteomes" id="UP000037510"/>
    </source>
</evidence>
<accession>A0A0L7KQE2</accession>
<dbReference type="EMBL" id="JTDY01007022">
    <property type="protein sequence ID" value="KOB65517.1"/>
    <property type="molecule type" value="Genomic_DNA"/>
</dbReference>
<comment type="caution">
    <text evidence="1">The sequence shown here is derived from an EMBL/GenBank/DDBJ whole genome shotgun (WGS) entry which is preliminary data.</text>
</comment>
<name>A0A0L7KQE2_OPEBR</name>